<name>A0A1W2H034_9BACT</name>
<organism evidence="1 2">
    <name type="scientific">Aquiflexum balticum DSM 16537</name>
    <dbReference type="NCBI Taxonomy" id="758820"/>
    <lineage>
        <taxon>Bacteria</taxon>
        <taxon>Pseudomonadati</taxon>
        <taxon>Bacteroidota</taxon>
        <taxon>Cytophagia</taxon>
        <taxon>Cytophagales</taxon>
        <taxon>Cyclobacteriaceae</taxon>
        <taxon>Aquiflexum</taxon>
    </lineage>
</organism>
<gene>
    <name evidence="1" type="ORF">SAMN00777080_0528</name>
</gene>
<proteinExistence type="predicted"/>
<dbReference type="OrthoDB" id="838275at2"/>
<evidence type="ECO:0008006" key="3">
    <source>
        <dbReference type="Google" id="ProtNLM"/>
    </source>
</evidence>
<evidence type="ECO:0000313" key="2">
    <source>
        <dbReference type="Proteomes" id="UP000192333"/>
    </source>
</evidence>
<dbReference type="RefSeq" id="WP_084118842.1">
    <property type="nucleotide sequence ID" value="NZ_LT838813.1"/>
</dbReference>
<sequence>MINYDFRPSSYFEGSSPNILLVRLIYPESQWGEEISIYANVMDGVIYYEAVDFYGNDFKLDPEKSKLPLSLQELILMIEKMDVDPDSGQGNVNLTLSGIPEANSLIYPELQEYFSEKRKFYRLN</sequence>
<dbReference type="EMBL" id="LT838813">
    <property type="protein sequence ID" value="SMD41992.1"/>
    <property type="molecule type" value="Genomic_DNA"/>
</dbReference>
<dbReference type="AlphaFoldDB" id="A0A1W2H034"/>
<keyword evidence="2" id="KW-1185">Reference proteome</keyword>
<reference evidence="2" key="1">
    <citation type="submission" date="2017-04" db="EMBL/GenBank/DDBJ databases">
        <authorList>
            <person name="Varghese N."/>
            <person name="Submissions S."/>
        </authorList>
    </citation>
    <scope>NUCLEOTIDE SEQUENCE [LARGE SCALE GENOMIC DNA]</scope>
    <source>
        <strain evidence="2">DSM 16537</strain>
    </source>
</reference>
<dbReference type="Proteomes" id="UP000192333">
    <property type="component" value="Chromosome I"/>
</dbReference>
<accession>A0A1W2H034</accession>
<protein>
    <recommendedName>
        <fullName evidence="3">UDP-glucuronosyltransferase</fullName>
    </recommendedName>
</protein>
<evidence type="ECO:0000313" key="1">
    <source>
        <dbReference type="EMBL" id="SMD41992.1"/>
    </source>
</evidence>